<comment type="caution">
    <text evidence="2">The sequence shown here is derived from an EMBL/GenBank/DDBJ whole genome shotgun (WGS) entry which is preliminary data.</text>
</comment>
<dbReference type="EMBL" id="JAUHQA010000001">
    <property type="protein sequence ID" value="MDN4479745.1"/>
    <property type="molecule type" value="Genomic_DNA"/>
</dbReference>
<dbReference type="SUPFAM" id="SSF89946">
    <property type="entry name" value="Hypothetical protein VC0424"/>
    <property type="match status" value="1"/>
</dbReference>
<dbReference type="InterPro" id="IPR036701">
    <property type="entry name" value="RraB-like_sf"/>
</dbReference>
<dbReference type="RefSeq" id="WP_301140943.1">
    <property type="nucleotide sequence ID" value="NZ_JAUHQA010000001.1"/>
</dbReference>
<proteinExistence type="predicted"/>
<accession>A0ABT8GE92</accession>
<feature type="domain" description="Regulator of ribonuclease activity B" evidence="1">
    <location>
        <begin position="22"/>
        <end position="118"/>
    </location>
</feature>
<dbReference type="InterPro" id="IPR009671">
    <property type="entry name" value="RraB_dom"/>
</dbReference>
<protein>
    <submittedName>
        <fullName evidence="2">Ribonuclease E inhibitor RraB</fullName>
    </submittedName>
</protein>
<organism evidence="2 3">
    <name type="scientific">Demequina muriae</name>
    <dbReference type="NCBI Taxonomy" id="3051664"/>
    <lineage>
        <taxon>Bacteria</taxon>
        <taxon>Bacillati</taxon>
        <taxon>Actinomycetota</taxon>
        <taxon>Actinomycetes</taxon>
        <taxon>Micrococcales</taxon>
        <taxon>Demequinaceae</taxon>
        <taxon>Demequina</taxon>
    </lineage>
</organism>
<dbReference type="Gene3D" id="3.30.70.970">
    <property type="entry name" value="RraB-like"/>
    <property type="match status" value="1"/>
</dbReference>
<sequence>MGFLSRFTGARKRVDPYGLYEDDSAQLQRFVDAGADVSAPRDSEFSVTFKDEDKARAAAKELGERRFPGELVEPSHGVDEWSIIIYGRDEPLVPDFLRETVDVAEGIATTHGGEYEGWAALYTAEEKAGWGIEPL</sequence>
<keyword evidence="3" id="KW-1185">Reference proteome</keyword>
<dbReference type="Pfam" id="PF06877">
    <property type="entry name" value="RraB"/>
    <property type="match status" value="1"/>
</dbReference>
<evidence type="ECO:0000313" key="3">
    <source>
        <dbReference type="Proteomes" id="UP001172708"/>
    </source>
</evidence>
<evidence type="ECO:0000259" key="1">
    <source>
        <dbReference type="Pfam" id="PF06877"/>
    </source>
</evidence>
<reference evidence="2" key="1">
    <citation type="submission" date="2023-06" db="EMBL/GenBank/DDBJ databases">
        <title>Egi l300058.</title>
        <authorList>
            <person name="Gao L."/>
            <person name="Fang B.-Z."/>
            <person name="Li W.-J."/>
        </authorList>
    </citation>
    <scope>NUCLEOTIDE SEQUENCE</scope>
    <source>
        <strain evidence="2">EGI L300058</strain>
    </source>
</reference>
<dbReference type="Proteomes" id="UP001172708">
    <property type="component" value="Unassembled WGS sequence"/>
</dbReference>
<name>A0ABT8GE92_9MICO</name>
<evidence type="ECO:0000313" key="2">
    <source>
        <dbReference type="EMBL" id="MDN4479745.1"/>
    </source>
</evidence>
<gene>
    <name evidence="2" type="ORF">QQX02_02230</name>
</gene>